<dbReference type="InterPro" id="IPR012869">
    <property type="entry name" value="RHH_5"/>
</dbReference>
<evidence type="ECO:0000313" key="3">
    <source>
        <dbReference type="EMBL" id="CAB4161393.1"/>
    </source>
</evidence>
<dbReference type="EMBL" id="LR796335">
    <property type="protein sequence ID" value="CAB4137162.1"/>
    <property type="molecule type" value="Genomic_DNA"/>
</dbReference>
<organism evidence="2">
    <name type="scientific">uncultured Caudovirales phage</name>
    <dbReference type="NCBI Taxonomy" id="2100421"/>
    <lineage>
        <taxon>Viruses</taxon>
        <taxon>Duplodnaviria</taxon>
        <taxon>Heunggongvirae</taxon>
        <taxon>Uroviricota</taxon>
        <taxon>Caudoviricetes</taxon>
        <taxon>Peduoviridae</taxon>
        <taxon>Maltschvirus</taxon>
        <taxon>Maltschvirus maltsch</taxon>
    </lineage>
</organism>
<dbReference type="InterPro" id="IPR010985">
    <property type="entry name" value="Ribbon_hlx_hlx"/>
</dbReference>
<evidence type="ECO:0000313" key="2">
    <source>
        <dbReference type="EMBL" id="CAB4137162.1"/>
    </source>
</evidence>
<dbReference type="EMBL" id="LR796704">
    <property type="protein sequence ID" value="CAB4161393.1"/>
    <property type="molecule type" value="Genomic_DNA"/>
</dbReference>
<dbReference type="Pfam" id="PF07878">
    <property type="entry name" value="RHH_5"/>
    <property type="match status" value="1"/>
</dbReference>
<sequence length="49" mass="5628">MSNNKRQYVTVRLPDDIMAKLKAEAERNTRSLSAQVLHFLKQGLEKVKA</sequence>
<name>A0A6J5LTT3_9CAUD</name>
<evidence type="ECO:0000259" key="1">
    <source>
        <dbReference type="Pfam" id="PF07878"/>
    </source>
</evidence>
<dbReference type="InterPro" id="IPR013321">
    <property type="entry name" value="Arc_rbn_hlx_hlx"/>
</dbReference>
<dbReference type="SUPFAM" id="SSF47598">
    <property type="entry name" value="Ribbon-helix-helix"/>
    <property type="match status" value="1"/>
</dbReference>
<feature type="domain" description="CopG-like ribbon-helix-helix" evidence="1">
    <location>
        <begin position="9"/>
        <end position="46"/>
    </location>
</feature>
<dbReference type="Gene3D" id="1.10.1220.10">
    <property type="entry name" value="Met repressor-like"/>
    <property type="match status" value="1"/>
</dbReference>
<proteinExistence type="predicted"/>
<dbReference type="GO" id="GO:0006355">
    <property type="term" value="P:regulation of DNA-templated transcription"/>
    <property type="evidence" value="ECO:0007669"/>
    <property type="project" value="InterPro"/>
</dbReference>
<gene>
    <name evidence="2" type="ORF">UFOVP320_10</name>
    <name evidence="3" type="ORF">UFOVP768_52</name>
</gene>
<reference evidence="2" key="1">
    <citation type="submission" date="2020-04" db="EMBL/GenBank/DDBJ databases">
        <authorList>
            <person name="Chiriac C."/>
            <person name="Salcher M."/>
            <person name="Ghai R."/>
            <person name="Kavagutti S V."/>
        </authorList>
    </citation>
    <scope>NUCLEOTIDE SEQUENCE</scope>
</reference>
<protein>
    <submittedName>
        <fullName evidence="2">CopG-like ribbon-helix-helix domain containing protein</fullName>
    </submittedName>
</protein>
<accession>A0A6J5LTT3</accession>